<evidence type="ECO:0000313" key="1">
    <source>
        <dbReference type="EMBL" id="SMY26459.1"/>
    </source>
</evidence>
<dbReference type="Proteomes" id="UP000215453">
    <property type="component" value="Chromosome 7"/>
</dbReference>
<dbReference type="AlphaFoldDB" id="A0A1Y6LS46"/>
<gene>
    <name evidence="1" type="ORF">ZT1A5_G7902</name>
</gene>
<sequence length="387" mass="43616">MPVFDLNVESMQRFYLACQAAIWYIVNEDGKYREAHRVADDAMSHDFGARMFWVMACENADGFVHHVQKYGPPTRDQSMEPCSTAILVKYVQRGGKKASSGDRARMIQTLAEQAREYLDVLILMRERGEEDINFRTVSGPELAQESRHPRPGERVLYQGPDIVFGKEEIQVSKGQLPRSELRRSIQRERDNVRPPKDDAEVEFSARRVIKIHEPRTDRGTESTRAIVGSPEVGKEGTGSTRAIGGDLRVGTGAATKYGGDPRRGKGSRKYFLEVTLDERPEFDGLGDGAWDDWQSMTKRARRMDIDFSVLFIPICSKRYSFCDIPVPAFYETKPANIKQQSSIQSIQSSKSPSLSYFAFTKQHNLNAAKQPQGLIAMCGRHSVLAAQ</sequence>
<accession>A0A1Y6LS46</accession>
<proteinExistence type="predicted"/>
<protein>
    <submittedName>
        <fullName evidence="1">Uncharacterized protein</fullName>
    </submittedName>
</protein>
<organism evidence="1 2">
    <name type="scientific">Zymoseptoria tritici ST99CH_1A5</name>
    <dbReference type="NCBI Taxonomy" id="1276529"/>
    <lineage>
        <taxon>Eukaryota</taxon>
        <taxon>Fungi</taxon>
        <taxon>Dikarya</taxon>
        <taxon>Ascomycota</taxon>
        <taxon>Pezizomycotina</taxon>
        <taxon>Dothideomycetes</taxon>
        <taxon>Dothideomycetidae</taxon>
        <taxon>Mycosphaerellales</taxon>
        <taxon>Mycosphaerellaceae</taxon>
        <taxon>Zymoseptoria</taxon>
    </lineage>
</organism>
<reference evidence="1 2" key="1">
    <citation type="submission" date="2016-10" db="EMBL/GenBank/DDBJ databases">
        <authorList>
            <person name="Varghese N."/>
        </authorList>
    </citation>
    <scope>NUCLEOTIDE SEQUENCE [LARGE SCALE GENOMIC DNA]</scope>
</reference>
<dbReference type="EMBL" id="LT882682">
    <property type="protein sequence ID" value="SMY26459.1"/>
    <property type="molecule type" value="Genomic_DNA"/>
</dbReference>
<name>A0A1Y6LS46_ZYMTR</name>
<evidence type="ECO:0000313" key="2">
    <source>
        <dbReference type="Proteomes" id="UP000215453"/>
    </source>
</evidence>